<sequence length="109" mass="11016">MTGPGPTLGPNYSPASIGYFEDVPKTDSHDGTAEEGPPKTPEGQIPQGERAEPVELVQEGAVRPPEPGSGAAGVTGRQSWFRAEGPVSGTGLVGEFLAGCVQASLTVAA</sequence>
<name>A0ABT1JB32_9ACTN</name>
<accession>A0ABT1JB32</accession>
<keyword evidence="3" id="KW-1185">Reference proteome</keyword>
<organism evidence="2 3">
    <name type="scientific">Kitasatospora paracochleata</name>
    <dbReference type="NCBI Taxonomy" id="58354"/>
    <lineage>
        <taxon>Bacteria</taxon>
        <taxon>Bacillati</taxon>
        <taxon>Actinomycetota</taxon>
        <taxon>Actinomycetes</taxon>
        <taxon>Kitasatosporales</taxon>
        <taxon>Streptomycetaceae</taxon>
        <taxon>Kitasatospora</taxon>
    </lineage>
</organism>
<reference evidence="2 3" key="1">
    <citation type="submission" date="2022-06" db="EMBL/GenBank/DDBJ databases">
        <title>Sequencing the genomes of 1000 actinobacteria strains.</title>
        <authorList>
            <person name="Klenk H.-P."/>
        </authorList>
    </citation>
    <scope>NUCLEOTIDE SEQUENCE [LARGE SCALE GENOMIC DNA]</scope>
    <source>
        <strain evidence="2 3">DSM 41656</strain>
    </source>
</reference>
<evidence type="ECO:0000313" key="2">
    <source>
        <dbReference type="EMBL" id="MCP2314664.1"/>
    </source>
</evidence>
<feature type="region of interest" description="Disordered" evidence="1">
    <location>
        <begin position="1"/>
        <end position="78"/>
    </location>
</feature>
<dbReference type="EMBL" id="JAMZDX010000009">
    <property type="protein sequence ID" value="MCP2314664.1"/>
    <property type="molecule type" value="Genomic_DNA"/>
</dbReference>
<evidence type="ECO:0000313" key="3">
    <source>
        <dbReference type="Proteomes" id="UP001206483"/>
    </source>
</evidence>
<evidence type="ECO:0000256" key="1">
    <source>
        <dbReference type="SAM" id="MobiDB-lite"/>
    </source>
</evidence>
<gene>
    <name evidence="2" type="ORF">FHR36_007865</name>
</gene>
<comment type="caution">
    <text evidence="2">The sequence shown here is derived from an EMBL/GenBank/DDBJ whole genome shotgun (WGS) entry which is preliminary data.</text>
</comment>
<protein>
    <submittedName>
        <fullName evidence="2">Uncharacterized protein</fullName>
    </submittedName>
</protein>
<proteinExistence type="predicted"/>
<dbReference type="Proteomes" id="UP001206483">
    <property type="component" value="Unassembled WGS sequence"/>
</dbReference>
<feature type="compositionally biased region" description="Basic and acidic residues" evidence="1">
    <location>
        <begin position="22"/>
        <end position="32"/>
    </location>
</feature>